<feature type="region of interest" description="Disordered" evidence="1">
    <location>
        <begin position="427"/>
        <end position="522"/>
    </location>
</feature>
<feature type="region of interest" description="Disordered" evidence="1">
    <location>
        <begin position="578"/>
        <end position="929"/>
    </location>
</feature>
<dbReference type="STRING" id="39966.A0A369JIC4"/>
<feature type="compositionally biased region" description="Basic and acidic residues" evidence="1">
    <location>
        <begin position="282"/>
        <end position="293"/>
    </location>
</feature>
<organism evidence="2 3">
    <name type="scientific">Hypsizygus marmoreus</name>
    <name type="common">White beech mushroom</name>
    <name type="synonym">Agaricus marmoreus</name>
    <dbReference type="NCBI Taxonomy" id="39966"/>
    <lineage>
        <taxon>Eukaryota</taxon>
        <taxon>Fungi</taxon>
        <taxon>Dikarya</taxon>
        <taxon>Basidiomycota</taxon>
        <taxon>Agaricomycotina</taxon>
        <taxon>Agaricomycetes</taxon>
        <taxon>Agaricomycetidae</taxon>
        <taxon>Agaricales</taxon>
        <taxon>Tricholomatineae</taxon>
        <taxon>Lyophyllaceae</taxon>
        <taxon>Hypsizygus</taxon>
    </lineage>
</organism>
<feature type="compositionally biased region" description="Polar residues" evidence="1">
    <location>
        <begin position="233"/>
        <end position="246"/>
    </location>
</feature>
<feature type="compositionally biased region" description="Basic and acidic residues" evidence="1">
    <location>
        <begin position="185"/>
        <end position="194"/>
    </location>
</feature>
<name>A0A369JIC4_HYPMA</name>
<sequence>MDDSLDSPLSPTSPTSSSASDSDAFNTADARIHFGPLRSPEKKFVPALAARSSTLHPVSLRSPLRRSPRLSRSPVPESLQETVAGSNAMMDSFEGEEAPEDVPPSGSRTPENEQAFQDEPSSALAIRIIRAHDNPSPPPSPGPNVELESPPSASPRPNSPAFNAMDASSHNAPQTEDAGVEEELCVPRRVDSQSREPSPAPPPTPRPYTIQHDLISFESFSTPAAVFRCVSPRASTSSLPLPSENPSVDDLLSRSPSTSNTPELGNLGAGSPTTPSFPNPIIEHDRKGKGKAIDDAASEMINEQAVVRTVSVPDSERARASSPLVTLSPRHSETTTVSQDNPQTPVRRSTRPRRSGTPYRPLFAPGDGVATNVAATLQTSTFGDGTEEGEQNSDIEGNKNEAADVDFAEGDRRIVGGRRKSGLTRIFQGSVTPKQNQRELGSLSPTSTNLLTQLLPSPAKEPQPPALITLSIPEESSTNPEQKSPSRRTFPELPGPSLPQTPQRTTSPVRFLSPIRPRTPYSPSKARIQLMALDDPHRTPARRIPIEDALAQGHMSSLKAARLLPNSNKMGAQASRTPVLTIPPTDSPARRINISEIPEPSGQKKWQGIRFGSPSRAVSKERYHSAEPQPLGPSSAIRVERMDQRSGLADSSFLNPPGVASSSTLKPRKLPFPIVAPRLDPSMQGESERKPSNDNTSSPAKPRPTPTSSPLKSTLKQTTSRIPRTIKPYARPPTKVSESRPTGSMRTVDLSTDSVKSATAVKEPGLEVTASSSDDVKSEAKQVPARPGPVTLKRKRGPEGTSPLNKPRPVVLLRQVPRAGQASTTSTSKTVSGRSITILAKKAPQQIRRVVDRPVEPQPSQAAEQGDDAQSLPGQDVAGEPDETETPNLSEAVAIEKTPPSSANPPGSPAQQADGLTDGIRRRTTRVRKTINPTIVADVFNGTDVRTLPPRRRAAGQSSARPGTVFSGMSAVALKALTSSNTARNQKYLAAKLETEVIRKDGTRPESPTVKIRTISQRHQDEKSKQRKERAERRARRSGSGSPADQNEIEGRSDAGDSSDVDSGSDLDSQHSSPIRRRHKRGPGDEDDYETPIKEPRLKRLKLGEDVGGSRENERRVKWDRGLFTTIYLDEVKLGTRRPPKDNIATKGCLAPTAKALPLDNLGNLPHADSPLADLVEENVVVKKYVYDNDVEPAKEVIAVKNTRLRSRKGKS</sequence>
<feature type="compositionally biased region" description="Polar residues" evidence="1">
    <location>
        <begin position="474"/>
        <end position="483"/>
    </location>
</feature>
<feature type="region of interest" description="Disordered" evidence="1">
    <location>
        <begin position="1"/>
        <end position="27"/>
    </location>
</feature>
<feature type="region of interest" description="Disordered" evidence="1">
    <location>
        <begin position="233"/>
        <end position="293"/>
    </location>
</feature>
<feature type="compositionally biased region" description="Polar residues" evidence="1">
    <location>
        <begin position="254"/>
        <end position="263"/>
    </location>
</feature>
<reference evidence="2" key="1">
    <citation type="submission" date="2018-04" db="EMBL/GenBank/DDBJ databases">
        <title>Whole genome sequencing of Hypsizygus marmoreus.</title>
        <authorList>
            <person name="Choi I.-G."/>
            <person name="Min B."/>
            <person name="Kim J.-G."/>
            <person name="Kim S."/>
            <person name="Oh Y.-L."/>
            <person name="Kong W.-S."/>
            <person name="Park H."/>
            <person name="Jeong J."/>
            <person name="Song E.-S."/>
        </authorList>
    </citation>
    <scope>NUCLEOTIDE SEQUENCE [LARGE SCALE GENOMIC DNA]</scope>
    <source>
        <strain evidence="2">51987-8</strain>
    </source>
</reference>
<dbReference type="AlphaFoldDB" id="A0A369JIC4"/>
<feature type="compositionally biased region" description="Low complexity" evidence="1">
    <location>
        <begin position="1"/>
        <end position="24"/>
    </location>
</feature>
<feature type="compositionally biased region" description="Basic and acidic residues" evidence="1">
    <location>
        <begin position="1018"/>
        <end position="1032"/>
    </location>
</feature>
<feature type="region of interest" description="Disordered" evidence="1">
    <location>
        <begin position="381"/>
        <end position="409"/>
    </location>
</feature>
<feature type="compositionally biased region" description="Polar residues" evidence="1">
    <location>
        <begin position="821"/>
        <end position="835"/>
    </location>
</feature>
<feature type="compositionally biased region" description="Polar residues" evidence="1">
    <location>
        <begin position="106"/>
        <end position="115"/>
    </location>
</feature>
<dbReference type="EMBL" id="LUEZ02000055">
    <property type="protein sequence ID" value="RDB21062.1"/>
    <property type="molecule type" value="Genomic_DNA"/>
</dbReference>
<comment type="caution">
    <text evidence="2">The sequence shown here is derived from an EMBL/GenBank/DDBJ whole genome shotgun (WGS) entry which is preliminary data.</text>
</comment>
<feature type="region of interest" description="Disordered" evidence="1">
    <location>
        <begin position="1000"/>
        <end position="1113"/>
    </location>
</feature>
<feature type="compositionally biased region" description="Polar residues" evidence="1">
    <location>
        <begin position="708"/>
        <end position="722"/>
    </location>
</feature>
<feature type="compositionally biased region" description="Polar residues" evidence="1">
    <location>
        <begin position="739"/>
        <end position="757"/>
    </location>
</feature>
<evidence type="ECO:0000256" key="1">
    <source>
        <dbReference type="SAM" id="MobiDB-lite"/>
    </source>
</evidence>
<feature type="region of interest" description="Disordered" evidence="1">
    <location>
        <begin position="48"/>
        <end position="214"/>
    </location>
</feature>
<feature type="compositionally biased region" description="Basic and acidic residues" evidence="1">
    <location>
        <begin position="1091"/>
        <end position="1113"/>
    </location>
</feature>
<dbReference type="OrthoDB" id="2148418at2759"/>
<evidence type="ECO:0000313" key="2">
    <source>
        <dbReference type="EMBL" id="RDB21062.1"/>
    </source>
</evidence>
<keyword evidence="3" id="KW-1185">Reference proteome</keyword>
<accession>A0A369JIC4</accession>
<dbReference type="InParanoid" id="A0A369JIC4"/>
<proteinExistence type="predicted"/>
<protein>
    <submittedName>
        <fullName evidence="2">Uncharacterized protein</fullName>
    </submittedName>
</protein>
<feature type="compositionally biased region" description="Polar residues" evidence="1">
    <location>
        <begin position="427"/>
        <end position="455"/>
    </location>
</feature>
<feature type="region of interest" description="Disordered" evidence="1">
    <location>
        <begin position="308"/>
        <end position="367"/>
    </location>
</feature>
<evidence type="ECO:0000313" key="3">
    <source>
        <dbReference type="Proteomes" id="UP000076154"/>
    </source>
</evidence>
<gene>
    <name evidence="2" type="ORF">Hypma_011585</name>
</gene>
<dbReference type="Proteomes" id="UP000076154">
    <property type="component" value="Unassembled WGS sequence"/>
</dbReference>